<evidence type="ECO:0000256" key="1">
    <source>
        <dbReference type="SAM" id="Phobius"/>
    </source>
</evidence>
<dbReference type="AlphaFoldDB" id="A0A9P4MTT0"/>
<gene>
    <name evidence="2" type="ORF">GQ43DRAFT_430830</name>
</gene>
<feature type="transmembrane region" description="Helical" evidence="1">
    <location>
        <begin position="78"/>
        <end position="98"/>
    </location>
</feature>
<evidence type="ECO:0000313" key="3">
    <source>
        <dbReference type="Proteomes" id="UP000799536"/>
    </source>
</evidence>
<protein>
    <submittedName>
        <fullName evidence="2">Uncharacterized protein</fullName>
    </submittedName>
</protein>
<keyword evidence="1" id="KW-1133">Transmembrane helix</keyword>
<dbReference type="EMBL" id="ML993939">
    <property type="protein sequence ID" value="KAF2202372.1"/>
    <property type="molecule type" value="Genomic_DNA"/>
</dbReference>
<feature type="transmembrane region" description="Helical" evidence="1">
    <location>
        <begin position="12"/>
        <end position="33"/>
    </location>
</feature>
<reference evidence="2" key="1">
    <citation type="journal article" date="2020" name="Stud. Mycol.">
        <title>101 Dothideomycetes genomes: a test case for predicting lifestyles and emergence of pathogens.</title>
        <authorList>
            <person name="Haridas S."/>
            <person name="Albert R."/>
            <person name="Binder M."/>
            <person name="Bloem J."/>
            <person name="Labutti K."/>
            <person name="Salamov A."/>
            <person name="Andreopoulos B."/>
            <person name="Baker S."/>
            <person name="Barry K."/>
            <person name="Bills G."/>
            <person name="Bluhm B."/>
            <person name="Cannon C."/>
            <person name="Castanera R."/>
            <person name="Culley D."/>
            <person name="Daum C."/>
            <person name="Ezra D."/>
            <person name="Gonzalez J."/>
            <person name="Henrissat B."/>
            <person name="Kuo A."/>
            <person name="Liang C."/>
            <person name="Lipzen A."/>
            <person name="Lutzoni F."/>
            <person name="Magnuson J."/>
            <person name="Mondo S."/>
            <person name="Nolan M."/>
            <person name="Ohm R."/>
            <person name="Pangilinan J."/>
            <person name="Park H.-J."/>
            <person name="Ramirez L."/>
            <person name="Alfaro M."/>
            <person name="Sun H."/>
            <person name="Tritt A."/>
            <person name="Yoshinaga Y."/>
            <person name="Zwiers L.-H."/>
            <person name="Turgeon B."/>
            <person name="Goodwin S."/>
            <person name="Spatafora J."/>
            <person name="Crous P."/>
            <person name="Grigoriev I."/>
        </authorList>
    </citation>
    <scope>NUCLEOTIDE SEQUENCE</scope>
    <source>
        <strain evidence="2">ATCC 74209</strain>
    </source>
</reference>
<keyword evidence="1" id="KW-0472">Membrane</keyword>
<dbReference type="Proteomes" id="UP000799536">
    <property type="component" value="Unassembled WGS sequence"/>
</dbReference>
<accession>A0A9P4MTT0</accession>
<evidence type="ECO:0000313" key="2">
    <source>
        <dbReference type="EMBL" id="KAF2202372.1"/>
    </source>
</evidence>
<sequence>MSMRVRSLTIVRAIVVISVAIILSVALILIFYLTEVWMHFRRHRWHFFLDPFGVHRYSRLLGSRAIKRLVKIVSSQELFVAVSSVITVVFVQFLDKIFQGQVIPTGSRETQAR</sequence>
<keyword evidence="1" id="KW-0812">Transmembrane</keyword>
<organism evidence="2 3">
    <name type="scientific">Delitschia confertaspora ATCC 74209</name>
    <dbReference type="NCBI Taxonomy" id="1513339"/>
    <lineage>
        <taxon>Eukaryota</taxon>
        <taxon>Fungi</taxon>
        <taxon>Dikarya</taxon>
        <taxon>Ascomycota</taxon>
        <taxon>Pezizomycotina</taxon>
        <taxon>Dothideomycetes</taxon>
        <taxon>Pleosporomycetidae</taxon>
        <taxon>Pleosporales</taxon>
        <taxon>Delitschiaceae</taxon>
        <taxon>Delitschia</taxon>
    </lineage>
</organism>
<comment type="caution">
    <text evidence="2">The sequence shown here is derived from an EMBL/GenBank/DDBJ whole genome shotgun (WGS) entry which is preliminary data.</text>
</comment>
<name>A0A9P4MTT0_9PLEO</name>
<proteinExistence type="predicted"/>
<keyword evidence="3" id="KW-1185">Reference proteome</keyword>